<name>A0A2T0YIG6_9MICC</name>
<comment type="caution">
    <text evidence="1">The sequence shown here is derived from an EMBL/GenBank/DDBJ whole genome shotgun (WGS) entry which is preliminary data.</text>
</comment>
<gene>
    <name evidence="1" type="ORF">BCL67_11012</name>
</gene>
<evidence type="ECO:0000313" key="1">
    <source>
        <dbReference type="EMBL" id="PRZ14915.1"/>
    </source>
</evidence>
<keyword evidence="2" id="KW-1185">Reference proteome</keyword>
<reference evidence="1 2" key="1">
    <citation type="submission" date="2018-03" db="EMBL/GenBank/DDBJ databases">
        <title>Comparative analysis of microorganisms from saline springs in Andes Mountain Range, Colombia.</title>
        <authorList>
            <person name="Rubin E."/>
        </authorList>
    </citation>
    <scope>NUCLEOTIDE SEQUENCE [LARGE SCALE GENOMIC DNA]</scope>
    <source>
        <strain evidence="1 2">CG 35</strain>
    </source>
</reference>
<dbReference type="InterPro" id="IPR021660">
    <property type="entry name" value="DUF3253"/>
</dbReference>
<dbReference type="SUPFAM" id="SSF46785">
    <property type="entry name" value="Winged helix' DNA-binding domain"/>
    <property type="match status" value="1"/>
</dbReference>
<organism evidence="1 2">
    <name type="scientific">Nesterenkonia sandarakina</name>
    <dbReference type="NCBI Taxonomy" id="272918"/>
    <lineage>
        <taxon>Bacteria</taxon>
        <taxon>Bacillati</taxon>
        <taxon>Actinomycetota</taxon>
        <taxon>Actinomycetes</taxon>
        <taxon>Micrococcales</taxon>
        <taxon>Micrococcaceae</taxon>
        <taxon>Nesterenkonia</taxon>
    </lineage>
</organism>
<proteinExistence type="predicted"/>
<sequence length="94" mass="10156">MDEPLPAVSDRDMERAILDLLAQRAETATICPSEAARAVAGDDWRDQMDAARSAAQRLVAAGSVDITQRGVVVDLATARGPIRIRRRPSHPGPR</sequence>
<dbReference type="Proteomes" id="UP000238217">
    <property type="component" value="Unassembled WGS sequence"/>
</dbReference>
<dbReference type="AlphaFoldDB" id="A0A2T0YIG6"/>
<protein>
    <submittedName>
        <fullName evidence="1">Uncharacterized protein DUF3253</fullName>
    </submittedName>
</protein>
<dbReference type="RefSeq" id="WP_181255959.1">
    <property type="nucleotide sequence ID" value="NZ_PVTY01000010.1"/>
</dbReference>
<evidence type="ECO:0000313" key="2">
    <source>
        <dbReference type="Proteomes" id="UP000238217"/>
    </source>
</evidence>
<dbReference type="EMBL" id="PVTY01000010">
    <property type="protein sequence ID" value="PRZ14915.1"/>
    <property type="molecule type" value="Genomic_DNA"/>
</dbReference>
<accession>A0A2T0YIG6</accession>
<dbReference type="Pfam" id="PF11625">
    <property type="entry name" value="DUF3253"/>
    <property type="match status" value="1"/>
</dbReference>
<dbReference type="Gene3D" id="1.10.10.10">
    <property type="entry name" value="Winged helix-like DNA-binding domain superfamily/Winged helix DNA-binding domain"/>
    <property type="match status" value="1"/>
</dbReference>
<dbReference type="InterPro" id="IPR036388">
    <property type="entry name" value="WH-like_DNA-bd_sf"/>
</dbReference>
<dbReference type="InterPro" id="IPR036390">
    <property type="entry name" value="WH_DNA-bd_sf"/>
</dbReference>